<proteinExistence type="predicted"/>
<dbReference type="PANTHER" id="PTHR12922:SF7">
    <property type="entry name" value="UBIQUINONE BIOSYNTHESIS PROTEIN COQ4 HOMOLOG, MITOCHONDRIAL"/>
    <property type="match status" value="1"/>
</dbReference>
<sequence length="219" mass="24527">MIEQNATMRKELLTGLQGFMAFVKNPGDTESVFDIAEAMGQTEAQAAAMEYLKSIPEVAQIIAERYIAPTPNLQKLLALPTDSLGYVYSSHLTEANFDPEFYRKVVIQDDFTYIALRMRQTHDIWHTVTGFGVDVMGEIGLQAFQLAQNRSPLAVMLMAGALLSTIRTSGNLNTLMQVMDRGYRMGVQAKPFLAQKWEEAWDKPLATWRSELTVEAINA</sequence>
<accession>A0A9E8Z8E5</accession>
<dbReference type="InterPro" id="IPR007715">
    <property type="entry name" value="Coq4"/>
</dbReference>
<gene>
    <name evidence="1" type="ORF">OXH18_14485</name>
</gene>
<evidence type="ECO:0000313" key="1">
    <source>
        <dbReference type="EMBL" id="WAL58390.1"/>
    </source>
</evidence>
<evidence type="ECO:0000313" key="2">
    <source>
        <dbReference type="Proteomes" id="UP001163152"/>
    </source>
</evidence>
<organism evidence="1 2">
    <name type="scientific">Thermocoleostomius sinensis A174</name>
    <dbReference type="NCBI Taxonomy" id="2016057"/>
    <lineage>
        <taxon>Bacteria</taxon>
        <taxon>Bacillati</taxon>
        <taxon>Cyanobacteriota</taxon>
        <taxon>Cyanophyceae</taxon>
        <taxon>Oculatellales</taxon>
        <taxon>Oculatellaceae</taxon>
        <taxon>Thermocoleostomius</taxon>
    </lineage>
</organism>
<dbReference type="GO" id="GO:0006744">
    <property type="term" value="P:ubiquinone biosynthetic process"/>
    <property type="evidence" value="ECO:0007669"/>
    <property type="project" value="InterPro"/>
</dbReference>
<dbReference type="EMBL" id="CP113797">
    <property type="protein sequence ID" value="WAL58390.1"/>
    <property type="molecule type" value="Genomic_DNA"/>
</dbReference>
<keyword evidence="2" id="KW-1185">Reference proteome</keyword>
<dbReference type="PANTHER" id="PTHR12922">
    <property type="entry name" value="UBIQUINONE BIOSYNTHESIS PROTEIN"/>
    <property type="match status" value="1"/>
</dbReference>
<reference evidence="1" key="1">
    <citation type="submission" date="2022-12" db="EMBL/GenBank/DDBJ databases">
        <title>Polyphasic identification of a Novel Hot-Spring Cyanobacterium Ocullathermofonsia sinensis gen nov. sp. nov. and Genomic Insights on its Adaptations to the Thermal Habitat.</title>
        <authorList>
            <person name="Daroch M."/>
            <person name="Tang J."/>
            <person name="Jiang Y."/>
        </authorList>
    </citation>
    <scope>NUCLEOTIDE SEQUENCE</scope>
    <source>
        <strain evidence="1">PKUAC-SCTA174</strain>
    </source>
</reference>
<dbReference type="AlphaFoldDB" id="A0A9E8Z8E5"/>
<dbReference type="KEGG" id="tsin:OXH18_14485"/>
<name>A0A9E8Z8E5_9CYAN</name>
<protein>
    <submittedName>
        <fullName evidence="1">Coq4 family protein</fullName>
    </submittedName>
</protein>
<dbReference type="Proteomes" id="UP001163152">
    <property type="component" value="Chromosome"/>
</dbReference>
<dbReference type="Pfam" id="PF05019">
    <property type="entry name" value="Coq4"/>
    <property type="match status" value="1"/>
</dbReference>
<dbReference type="RefSeq" id="WP_268607805.1">
    <property type="nucleotide sequence ID" value="NZ_CP113797.1"/>
</dbReference>